<evidence type="ECO:0000313" key="2">
    <source>
        <dbReference type="EMBL" id="SHK94919.1"/>
    </source>
</evidence>
<evidence type="ECO:0000256" key="1">
    <source>
        <dbReference type="SAM" id="MobiDB-lite"/>
    </source>
</evidence>
<reference evidence="2 3" key="1">
    <citation type="submission" date="2016-11" db="EMBL/GenBank/DDBJ databases">
        <authorList>
            <person name="Jaros S."/>
            <person name="Januszkiewicz K."/>
            <person name="Wedrychowicz H."/>
        </authorList>
    </citation>
    <scope>NUCLEOTIDE SEQUENCE [LARGE SCALE GENOMIC DNA]</scope>
    <source>
        <strain evidence="2 3">CGMCC 4.5723</strain>
    </source>
</reference>
<feature type="region of interest" description="Disordered" evidence="1">
    <location>
        <begin position="104"/>
        <end position="134"/>
    </location>
</feature>
<name>A0A1M6WMU6_9ACTN</name>
<feature type="region of interest" description="Disordered" evidence="1">
    <location>
        <begin position="35"/>
        <end position="88"/>
    </location>
</feature>
<feature type="region of interest" description="Disordered" evidence="1">
    <location>
        <begin position="1"/>
        <end position="23"/>
    </location>
</feature>
<dbReference type="Proteomes" id="UP000184452">
    <property type="component" value="Unassembled WGS sequence"/>
</dbReference>
<accession>A0A1M6WMU6</accession>
<evidence type="ECO:0000313" key="3">
    <source>
        <dbReference type="Proteomes" id="UP000184452"/>
    </source>
</evidence>
<organism evidence="2 3">
    <name type="scientific">Nocardiopsis flavescens</name>
    <dbReference type="NCBI Taxonomy" id="758803"/>
    <lineage>
        <taxon>Bacteria</taxon>
        <taxon>Bacillati</taxon>
        <taxon>Actinomycetota</taxon>
        <taxon>Actinomycetes</taxon>
        <taxon>Streptosporangiales</taxon>
        <taxon>Nocardiopsidaceae</taxon>
        <taxon>Nocardiopsis</taxon>
    </lineage>
</organism>
<protein>
    <submittedName>
        <fullName evidence="2">Uncharacterized protein</fullName>
    </submittedName>
</protein>
<dbReference type="EMBL" id="FQZK01000047">
    <property type="protein sequence ID" value="SHK94919.1"/>
    <property type="molecule type" value="Genomic_DNA"/>
</dbReference>
<dbReference type="AlphaFoldDB" id="A0A1M6WMU6"/>
<proteinExistence type="predicted"/>
<feature type="compositionally biased region" description="Polar residues" evidence="1">
    <location>
        <begin position="180"/>
        <end position="191"/>
    </location>
</feature>
<feature type="compositionally biased region" description="Basic residues" evidence="1">
    <location>
        <begin position="41"/>
        <end position="61"/>
    </location>
</feature>
<keyword evidence="3" id="KW-1185">Reference proteome</keyword>
<gene>
    <name evidence="2" type="ORF">SAMN05421803_1472</name>
</gene>
<sequence length="281" mass="29580">MPRLQGVGEGVPPSANPGGEGRGYLPAVQLAVFRPPGVLSRSRRASLPRRVARGKAARSRSARPQGVSGHAPACSAPGGETDLEASRTVTRWKRRSVVAPDQNLWLPRRPPLGKVQTGGAGSAPTIRRAADGRASTWGARPGWWGCAVRGRVRARPALPDHAGTEEWSDRGRAVAPDLAWNTSPRRSNQHPSALPHHDAPSRAHAGARGLHSRAAGRAGSRGLTPRDLRSARHPPAGVGGSGRVDNPRWLGGAGVRGFHPQGFAEPSTPSSTPWGRGGDQR</sequence>
<feature type="region of interest" description="Disordered" evidence="1">
    <location>
        <begin position="180"/>
        <end position="281"/>
    </location>
</feature>